<comment type="similarity">
    <text evidence="7">Belongs to the binding-protein-dependent transport system permease family.</text>
</comment>
<dbReference type="InterPro" id="IPR000515">
    <property type="entry name" value="MetI-like"/>
</dbReference>
<dbReference type="RefSeq" id="WP_111254725.1">
    <property type="nucleotide sequence ID" value="NZ_POTW01000021.1"/>
</dbReference>
<sequence length="294" mass="31467">MTALQTPVAPAPVASPPHSPSRRPRRWRSWFVYCFLAVAAGLTVFPLAWSLLGSFKPSAEIIRIPPELLPENPTLGNYADLLADDFVRYFANSTVVAVASVVGNMALCSMVGYALAKLSFPGKRIVLLAVLVTIMVPGVVMFVPLFVTVNAFGLANSYGGLIIPFLVGAGGVFVMRQYLLDIPDELLEAARIDGAGEFRIFTRVVLPLCGPALATVGILTFLGSWNSLLWPLVVAQTKDLYTLPVALAFLSQGDGTINYGVSLAGSVLTIAPIVLVFLFFQKYFIAGIATTGIK</sequence>
<evidence type="ECO:0000256" key="3">
    <source>
        <dbReference type="ARBA" id="ARBA00022475"/>
    </source>
</evidence>
<dbReference type="EMBL" id="POTW01000021">
    <property type="protein sequence ID" value="PZF83828.1"/>
    <property type="molecule type" value="Genomic_DNA"/>
</dbReference>
<dbReference type="SUPFAM" id="SSF161098">
    <property type="entry name" value="MetI-like"/>
    <property type="match status" value="1"/>
</dbReference>
<evidence type="ECO:0000256" key="8">
    <source>
        <dbReference type="SAM" id="MobiDB-lite"/>
    </source>
</evidence>
<keyword evidence="6 7" id="KW-0472">Membrane</keyword>
<organism evidence="10 11">
    <name type="scientific">Jiangella anatolica</name>
    <dbReference type="NCBI Taxonomy" id="2670374"/>
    <lineage>
        <taxon>Bacteria</taxon>
        <taxon>Bacillati</taxon>
        <taxon>Actinomycetota</taxon>
        <taxon>Actinomycetes</taxon>
        <taxon>Jiangellales</taxon>
        <taxon>Jiangellaceae</taxon>
        <taxon>Jiangella</taxon>
    </lineage>
</organism>
<dbReference type="PANTHER" id="PTHR43744:SF12">
    <property type="entry name" value="ABC TRANSPORTER PERMEASE PROTEIN MG189-RELATED"/>
    <property type="match status" value="1"/>
</dbReference>
<dbReference type="Gene3D" id="1.10.3720.10">
    <property type="entry name" value="MetI-like"/>
    <property type="match status" value="1"/>
</dbReference>
<feature type="transmembrane region" description="Helical" evidence="7">
    <location>
        <begin position="257"/>
        <end position="280"/>
    </location>
</feature>
<evidence type="ECO:0000259" key="9">
    <source>
        <dbReference type="PROSITE" id="PS50928"/>
    </source>
</evidence>
<keyword evidence="2 7" id="KW-0813">Transport</keyword>
<comment type="subcellular location">
    <subcellularLocation>
        <location evidence="1 7">Cell membrane</location>
        <topology evidence="1 7">Multi-pass membrane protein</topology>
    </subcellularLocation>
</comment>
<keyword evidence="5 7" id="KW-1133">Transmembrane helix</keyword>
<feature type="transmembrane region" description="Helical" evidence="7">
    <location>
        <begin position="89"/>
        <end position="113"/>
    </location>
</feature>
<dbReference type="InterPro" id="IPR035906">
    <property type="entry name" value="MetI-like_sf"/>
</dbReference>
<feature type="transmembrane region" description="Helical" evidence="7">
    <location>
        <begin position="125"/>
        <end position="146"/>
    </location>
</feature>
<dbReference type="CDD" id="cd06261">
    <property type="entry name" value="TM_PBP2"/>
    <property type="match status" value="1"/>
</dbReference>
<accession>A0A2W2BV40</accession>
<feature type="transmembrane region" description="Helical" evidence="7">
    <location>
        <begin position="200"/>
        <end position="222"/>
    </location>
</feature>
<protein>
    <submittedName>
        <fullName evidence="10">Sugar ABC transporter permease</fullName>
    </submittedName>
</protein>
<dbReference type="GO" id="GO:0055085">
    <property type="term" value="P:transmembrane transport"/>
    <property type="evidence" value="ECO:0007669"/>
    <property type="project" value="InterPro"/>
</dbReference>
<keyword evidence="4 7" id="KW-0812">Transmembrane</keyword>
<dbReference type="GO" id="GO:0005886">
    <property type="term" value="C:plasma membrane"/>
    <property type="evidence" value="ECO:0007669"/>
    <property type="project" value="UniProtKB-SubCell"/>
</dbReference>
<evidence type="ECO:0000313" key="10">
    <source>
        <dbReference type="EMBL" id="PZF83828.1"/>
    </source>
</evidence>
<feature type="region of interest" description="Disordered" evidence="8">
    <location>
        <begin position="1"/>
        <end position="24"/>
    </location>
</feature>
<dbReference type="AlphaFoldDB" id="A0A2W2BV40"/>
<evidence type="ECO:0000256" key="2">
    <source>
        <dbReference type="ARBA" id="ARBA00022448"/>
    </source>
</evidence>
<proteinExistence type="inferred from homology"/>
<name>A0A2W2BV40_9ACTN</name>
<dbReference type="Pfam" id="PF00528">
    <property type="entry name" value="BPD_transp_1"/>
    <property type="match status" value="1"/>
</dbReference>
<feature type="domain" description="ABC transmembrane type-1" evidence="9">
    <location>
        <begin position="90"/>
        <end position="280"/>
    </location>
</feature>
<reference evidence="10 11" key="1">
    <citation type="submission" date="2018-01" db="EMBL/GenBank/DDBJ databases">
        <title>Draft genome sequence of Jiangella sp. GTF31.</title>
        <authorList>
            <person name="Sahin N."/>
            <person name="Ay H."/>
            <person name="Saygin H."/>
        </authorList>
    </citation>
    <scope>NUCLEOTIDE SEQUENCE [LARGE SCALE GENOMIC DNA]</scope>
    <source>
        <strain evidence="10 11">GTF31</strain>
    </source>
</reference>
<evidence type="ECO:0000256" key="4">
    <source>
        <dbReference type="ARBA" id="ARBA00022692"/>
    </source>
</evidence>
<evidence type="ECO:0000256" key="5">
    <source>
        <dbReference type="ARBA" id="ARBA00022989"/>
    </source>
</evidence>
<evidence type="ECO:0000256" key="6">
    <source>
        <dbReference type="ARBA" id="ARBA00023136"/>
    </source>
</evidence>
<dbReference type="Proteomes" id="UP000248764">
    <property type="component" value="Unassembled WGS sequence"/>
</dbReference>
<keyword evidence="11" id="KW-1185">Reference proteome</keyword>
<dbReference type="PROSITE" id="PS50928">
    <property type="entry name" value="ABC_TM1"/>
    <property type="match status" value="1"/>
</dbReference>
<feature type="transmembrane region" description="Helical" evidence="7">
    <location>
        <begin position="158"/>
        <end position="179"/>
    </location>
</feature>
<evidence type="ECO:0000256" key="1">
    <source>
        <dbReference type="ARBA" id="ARBA00004651"/>
    </source>
</evidence>
<evidence type="ECO:0000256" key="7">
    <source>
        <dbReference type="RuleBase" id="RU363032"/>
    </source>
</evidence>
<gene>
    <name evidence="10" type="ORF">C1I92_11130</name>
</gene>
<comment type="caution">
    <text evidence="10">The sequence shown here is derived from an EMBL/GenBank/DDBJ whole genome shotgun (WGS) entry which is preliminary data.</text>
</comment>
<feature type="compositionally biased region" description="Pro residues" evidence="8">
    <location>
        <begin position="9"/>
        <end position="19"/>
    </location>
</feature>
<dbReference type="PANTHER" id="PTHR43744">
    <property type="entry name" value="ABC TRANSPORTER PERMEASE PROTEIN MG189-RELATED-RELATED"/>
    <property type="match status" value="1"/>
</dbReference>
<keyword evidence="3" id="KW-1003">Cell membrane</keyword>
<feature type="transmembrane region" description="Helical" evidence="7">
    <location>
        <begin position="30"/>
        <end position="49"/>
    </location>
</feature>
<evidence type="ECO:0000313" key="11">
    <source>
        <dbReference type="Proteomes" id="UP000248764"/>
    </source>
</evidence>